<proteinExistence type="predicted"/>
<evidence type="ECO:0000313" key="1">
    <source>
        <dbReference type="EMBL" id="KKP47023.1"/>
    </source>
</evidence>
<reference evidence="1 2" key="1">
    <citation type="journal article" date="2015" name="Nature">
        <title>rRNA introns, odd ribosomes, and small enigmatic genomes across a large radiation of phyla.</title>
        <authorList>
            <person name="Brown C.T."/>
            <person name="Hug L.A."/>
            <person name="Thomas B.C."/>
            <person name="Sharon I."/>
            <person name="Castelle C.J."/>
            <person name="Singh A."/>
            <person name="Wilkins M.J."/>
            <person name="Williams K.H."/>
            <person name="Banfield J.F."/>
        </authorList>
    </citation>
    <scope>NUCLEOTIDE SEQUENCE [LARGE SCALE GENOMIC DNA]</scope>
</reference>
<dbReference type="EMBL" id="LBOZ01000006">
    <property type="protein sequence ID" value="KKP47023.1"/>
    <property type="molecule type" value="Genomic_DNA"/>
</dbReference>
<accession>A0A0F9ZRY3</accession>
<protein>
    <submittedName>
        <fullName evidence="1">Peptidase U32</fullName>
    </submittedName>
</protein>
<dbReference type="AlphaFoldDB" id="A0A0F9ZRY3"/>
<gene>
    <name evidence="1" type="ORF">UR38_C0006G0026</name>
</gene>
<organism evidence="1 2">
    <name type="scientific">Candidatus Woesebacteria bacterium GW2011_GWA2_33_28</name>
    <dbReference type="NCBI Taxonomy" id="1618561"/>
    <lineage>
        <taxon>Bacteria</taxon>
        <taxon>Candidatus Woeseibacteriota</taxon>
    </lineage>
</organism>
<evidence type="ECO:0000313" key="2">
    <source>
        <dbReference type="Proteomes" id="UP000033995"/>
    </source>
</evidence>
<dbReference type="Proteomes" id="UP000033995">
    <property type="component" value="Unassembled WGS sequence"/>
</dbReference>
<comment type="caution">
    <text evidence="1">The sequence shown here is derived from an EMBL/GenBank/DDBJ whole genome shotgun (WGS) entry which is preliminary data.</text>
</comment>
<sequence>MFKIGTVSKYYEKTGVSIVTLISDLSINDSIRVMDRLKDSIQPKIEYIQIGFKKVSFAPKGETVAIKFDEQIKEGSEIFRG</sequence>
<name>A0A0F9ZRY3_9BACT</name>